<feature type="transmembrane region" description="Helical" evidence="8">
    <location>
        <begin position="228"/>
        <end position="248"/>
    </location>
</feature>
<feature type="transmembrane region" description="Helical" evidence="8">
    <location>
        <begin position="46"/>
        <end position="71"/>
    </location>
</feature>
<dbReference type="GO" id="GO:0015648">
    <property type="term" value="F:lipid-linked peptidoglycan transporter activity"/>
    <property type="evidence" value="ECO:0007669"/>
    <property type="project" value="UniProtKB-UniRule"/>
</dbReference>
<dbReference type="EMBL" id="LTDM01000032">
    <property type="protein sequence ID" value="OLS02267.1"/>
    <property type="molecule type" value="Genomic_DNA"/>
</dbReference>
<proteinExistence type="inferred from homology"/>
<dbReference type="Proteomes" id="UP000186112">
    <property type="component" value="Unassembled WGS sequence"/>
</dbReference>
<dbReference type="GO" id="GO:0071555">
    <property type="term" value="P:cell wall organization"/>
    <property type="evidence" value="ECO:0007669"/>
    <property type="project" value="UniProtKB-UniRule"/>
</dbReference>
<comment type="pathway">
    <text evidence="8">Cell wall biogenesis; peptidoglycan biosynthesis.</text>
</comment>
<comment type="subcellular location">
    <subcellularLocation>
        <location evidence="1 8">Cell membrane</location>
        <topology evidence="1 8">Multi-pass membrane protein</topology>
    </subcellularLocation>
</comment>
<dbReference type="UniPathway" id="UPA00219"/>
<evidence type="ECO:0000256" key="5">
    <source>
        <dbReference type="ARBA" id="ARBA00022984"/>
    </source>
</evidence>
<feature type="transmembrane region" description="Helical" evidence="8">
    <location>
        <begin position="133"/>
        <end position="152"/>
    </location>
</feature>
<evidence type="ECO:0000256" key="6">
    <source>
        <dbReference type="ARBA" id="ARBA00022989"/>
    </source>
</evidence>
<feature type="transmembrane region" description="Helical" evidence="8">
    <location>
        <begin position="12"/>
        <end position="34"/>
    </location>
</feature>
<dbReference type="GO" id="GO:0008360">
    <property type="term" value="P:regulation of cell shape"/>
    <property type="evidence" value="ECO:0007669"/>
    <property type="project" value="UniProtKB-UniRule"/>
</dbReference>
<feature type="transmembrane region" description="Helical" evidence="8">
    <location>
        <begin position="268"/>
        <end position="290"/>
    </location>
</feature>
<evidence type="ECO:0000256" key="8">
    <source>
        <dbReference type="HAMAP-Rule" id="MF_02078"/>
    </source>
</evidence>
<keyword evidence="8 9" id="KW-0961">Cell wall biogenesis/degradation</keyword>
<evidence type="ECO:0000256" key="3">
    <source>
        <dbReference type="ARBA" id="ARBA00022692"/>
    </source>
</evidence>
<dbReference type="PIRSF" id="PIRSF002869">
    <property type="entry name" value="MviN"/>
    <property type="match status" value="1"/>
</dbReference>
<evidence type="ECO:0000313" key="10">
    <source>
        <dbReference type="EMBL" id="OLS02267.1"/>
    </source>
</evidence>
<keyword evidence="2 8" id="KW-1003">Cell membrane</keyword>
<organism evidence="10 11">
    <name type="scientific">Tissierella creatinophila DSM 6911</name>
    <dbReference type="NCBI Taxonomy" id="1123403"/>
    <lineage>
        <taxon>Bacteria</taxon>
        <taxon>Bacillati</taxon>
        <taxon>Bacillota</taxon>
        <taxon>Tissierellia</taxon>
        <taxon>Tissierellales</taxon>
        <taxon>Tissierellaceae</taxon>
        <taxon>Tissierella</taxon>
    </lineage>
</organism>
<dbReference type="HAMAP" id="MF_02078">
    <property type="entry name" value="MurJ_MviN"/>
    <property type="match status" value="1"/>
</dbReference>
<feature type="transmembrane region" description="Helical" evidence="8">
    <location>
        <begin position="188"/>
        <end position="208"/>
    </location>
</feature>
<feature type="transmembrane region" description="Helical" evidence="8">
    <location>
        <begin position="409"/>
        <end position="428"/>
    </location>
</feature>
<feature type="transmembrane region" description="Helical" evidence="8">
    <location>
        <begin position="348"/>
        <end position="369"/>
    </location>
</feature>
<dbReference type="RefSeq" id="WP_075726984.1">
    <property type="nucleotide sequence ID" value="NZ_LTDM01000032.1"/>
</dbReference>
<protein>
    <recommendedName>
        <fullName evidence="8">Probable lipid II flippase MurJ</fullName>
    </recommendedName>
</protein>
<evidence type="ECO:0000313" key="11">
    <source>
        <dbReference type="Proteomes" id="UP000186112"/>
    </source>
</evidence>
<evidence type="ECO:0000256" key="7">
    <source>
        <dbReference type="ARBA" id="ARBA00023136"/>
    </source>
</evidence>
<sequence length="510" mass="56044">MEKKNNLAKSATMIALFTLISKGMGFLREIMIAYKYGSGMKTDTYFAAMTATVLIMGTIGAALNTTLIPIFSEIRAKGGKNAQKIYLNNMLNIVFLITVAIAIFGYIFSPLIIKVLAKGFEGEQFDLAVKLNRIGMPIVILLGFTYVLSGYLQSNEIFGPHAIMGIPYNLVFLMGLLFFVSSKNIQTLMVISVLATLTQVLIQVPAVLNTKYRYKPRVNLKDPYLKKALILVMPVLLGSAVSQINVIIDKTLASELVEGSMSALVYASRINEMIISVFVAAIATVVFPMLSKAFSNQDIKEIRAIFKKGVNIILLITVPATVGIMLLGEDLVRIFFERKAFDARATMMTSGALFYYSIGLIASALRLMLNKMFYSFQDTRTPMINGAIAVIINVILNLFFIRFMGHTGLALATSLSAIVTTILLFIDLRSRIGKLGLTKIALTFIKVSISSAIMGVVVYLLYFKVGALLPDKTIVELLSLIVSVAIGMITYFLLCIILKVEELGLVLKIK</sequence>
<dbReference type="InterPro" id="IPR004268">
    <property type="entry name" value="MurJ"/>
</dbReference>
<comment type="caution">
    <text evidence="10">The sequence shown here is derived from an EMBL/GenBank/DDBJ whole genome shotgun (WGS) entry which is preliminary data.</text>
</comment>
<keyword evidence="4 8" id="KW-0133">Cell shape</keyword>
<dbReference type="PANTHER" id="PTHR47019:SF1">
    <property type="entry name" value="LIPID II FLIPPASE MURJ"/>
    <property type="match status" value="1"/>
</dbReference>
<name>A0A1U7M4M9_TISCR</name>
<feature type="transmembrane region" description="Helical" evidence="8">
    <location>
        <begin position="440"/>
        <end position="462"/>
    </location>
</feature>
<dbReference type="NCBIfam" id="TIGR01695">
    <property type="entry name" value="murJ_mviN"/>
    <property type="match status" value="1"/>
</dbReference>
<dbReference type="CDD" id="cd13123">
    <property type="entry name" value="MATE_MurJ_like"/>
    <property type="match status" value="1"/>
</dbReference>
<dbReference type="GO" id="GO:0009252">
    <property type="term" value="P:peptidoglycan biosynthetic process"/>
    <property type="evidence" value="ECO:0007669"/>
    <property type="project" value="UniProtKB-UniRule"/>
</dbReference>
<comment type="function">
    <text evidence="8 9">Involved in peptidoglycan biosynthesis. Transports lipid-linked peptidoglycan precursors from the inner to the outer leaflet of the cytoplasmic membrane.</text>
</comment>
<dbReference type="PRINTS" id="PR01806">
    <property type="entry name" value="VIRFACTRMVIN"/>
</dbReference>
<evidence type="ECO:0000256" key="9">
    <source>
        <dbReference type="PIRNR" id="PIRNR002869"/>
    </source>
</evidence>
<dbReference type="InterPro" id="IPR051050">
    <property type="entry name" value="Lipid_II_flippase_MurJ/MviN"/>
</dbReference>
<gene>
    <name evidence="10" type="primary">murJ_2</name>
    <name evidence="8" type="synonym">murJ</name>
    <name evidence="10" type="ORF">TICRE_16530</name>
</gene>
<feature type="transmembrane region" description="Helical" evidence="8">
    <location>
        <begin position="310"/>
        <end position="328"/>
    </location>
</feature>
<keyword evidence="11" id="KW-1185">Reference proteome</keyword>
<feature type="transmembrane region" description="Helical" evidence="8">
    <location>
        <begin position="381"/>
        <end position="403"/>
    </location>
</feature>
<dbReference type="PANTHER" id="PTHR47019">
    <property type="entry name" value="LIPID II FLIPPASE MURJ"/>
    <property type="match status" value="1"/>
</dbReference>
<feature type="transmembrane region" description="Helical" evidence="8">
    <location>
        <begin position="474"/>
        <end position="498"/>
    </location>
</feature>
<evidence type="ECO:0000256" key="2">
    <source>
        <dbReference type="ARBA" id="ARBA00022475"/>
    </source>
</evidence>
<keyword evidence="6 8" id="KW-1133">Transmembrane helix</keyword>
<keyword evidence="5 8" id="KW-0573">Peptidoglycan synthesis</keyword>
<accession>A0A1U7M4M9</accession>
<comment type="similarity">
    <text evidence="8 9">Belongs to the MurJ/MviN family.</text>
</comment>
<keyword evidence="3 8" id="KW-0812">Transmembrane</keyword>
<dbReference type="Pfam" id="PF03023">
    <property type="entry name" value="MurJ"/>
    <property type="match status" value="1"/>
</dbReference>
<feature type="transmembrane region" description="Helical" evidence="8">
    <location>
        <begin position="164"/>
        <end position="182"/>
    </location>
</feature>
<feature type="transmembrane region" description="Helical" evidence="8">
    <location>
        <begin position="91"/>
        <end position="113"/>
    </location>
</feature>
<evidence type="ECO:0000256" key="4">
    <source>
        <dbReference type="ARBA" id="ARBA00022960"/>
    </source>
</evidence>
<dbReference type="GO" id="GO:0005886">
    <property type="term" value="C:plasma membrane"/>
    <property type="evidence" value="ECO:0007669"/>
    <property type="project" value="UniProtKB-SubCell"/>
</dbReference>
<keyword evidence="8 9" id="KW-0813">Transport</keyword>
<keyword evidence="7 8" id="KW-0472">Membrane</keyword>
<evidence type="ECO:0000256" key="1">
    <source>
        <dbReference type="ARBA" id="ARBA00004651"/>
    </source>
</evidence>
<dbReference type="OrthoDB" id="9804143at2"/>
<dbReference type="AlphaFoldDB" id="A0A1U7M4M9"/>
<dbReference type="GO" id="GO:0034204">
    <property type="term" value="P:lipid translocation"/>
    <property type="evidence" value="ECO:0007669"/>
    <property type="project" value="TreeGrafter"/>
</dbReference>
<reference evidence="10 11" key="1">
    <citation type="submission" date="2016-02" db="EMBL/GenBank/DDBJ databases">
        <title>Genome sequence of Tissierella creatinophila DSM 6911.</title>
        <authorList>
            <person name="Poehlein A."/>
            <person name="Daniel R."/>
        </authorList>
    </citation>
    <scope>NUCLEOTIDE SEQUENCE [LARGE SCALE GENOMIC DNA]</scope>
    <source>
        <strain evidence="10 11">DSM 6911</strain>
    </source>
</reference>